<proteinExistence type="predicted"/>
<dbReference type="AlphaFoldDB" id="A0A1H0XQB4"/>
<keyword evidence="1" id="KW-0472">Membrane</keyword>
<evidence type="ECO:0000256" key="1">
    <source>
        <dbReference type="SAM" id="Phobius"/>
    </source>
</evidence>
<dbReference type="STRING" id="553311.SAMN05216231_0115"/>
<feature type="transmembrane region" description="Helical" evidence="1">
    <location>
        <begin position="63"/>
        <end position="90"/>
    </location>
</feature>
<dbReference type="InterPro" id="IPR009574">
    <property type="entry name" value="DUF1189"/>
</dbReference>
<feature type="transmembrane region" description="Helical" evidence="1">
    <location>
        <begin position="136"/>
        <end position="155"/>
    </location>
</feature>
<dbReference type="Pfam" id="PF06691">
    <property type="entry name" value="DUF1189"/>
    <property type="match status" value="1"/>
</dbReference>
<evidence type="ECO:0000313" key="3">
    <source>
        <dbReference type="Proteomes" id="UP000199444"/>
    </source>
</evidence>
<dbReference type="EMBL" id="FNKD01000001">
    <property type="protein sequence ID" value="SDQ05124.1"/>
    <property type="molecule type" value="Genomic_DNA"/>
</dbReference>
<dbReference type="Proteomes" id="UP000199444">
    <property type="component" value="Unassembled WGS sequence"/>
</dbReference>
<feature type="transmembrane region" description="Helical" evidence="1">
    <location>
        <begin position="25"/>
        <end position="43"/>
    </location>
</feature>
<protein>
    <recommendedName>
        <fullName evidence="4">DUF1189 domain-containing protein</fullName>
    </recommendedName>
</protein>
<evidence type="ECO:0008006" key="4">
    <source>
        <dbReference type="Google" id="ProtNLM"/>
    </source>
</evidence>
<accession>A0A1H0XQB4</accession>
<evidence type="ECO:0000313" key="2">
    <source>
        <dbReference type="EMBL" id="SDQ05124.1"/>
    </source>
</evidence>
<keyword evidence="1" id="KW-1133">Transmembrane helix</keyword>
<dbReference type="RefSeq" id="WP_092491031.1">
    <property type="nucleotide sequence ID" value="NZ_FNKD01000001.1"/>
</dbReference>
<keyword evidence="3" id="KW-1185">Reference proteome</keyword>
<reference evidence="2 3" key="1">
    <citation type="submission" date="2016-10" db="EMBL/GenBank/DDBJ databases">
        <authorList>
            <person name="de Groot N.N."/>
        </authorList>
    </citation>
    <scope>NUCLEOTIDE SEQUENCE [LARGE SCALE GENOMIC DNA]</scope>
    <source>
        <strain evidence="2 3">CGMCC 1.10449</strain>
    </source>
</reference>
<gene>
    <name evidence="2" type="ORF">SAMN05216231_0115</name>
</gene>
<keyword evidence="1" id="KW-0812">Transmembrane</keyword>
<sequence length="162" mass="18914">MILLHAFLNSVKLPNKQAMFKLNRIGMDITVLYMSILVLLVSIPSLVDRLTATGGASADVQLFLLFVYFFLFYYLPLIIMVFLLLSLIAYIGTGISRLMRRKIRFPILWKMSAYTATIPFLLYTIIALIFKIDVMYLWIFLIYSILFIVKIITIYPKRKIRK</sequence>
<feature type="transmembrane region" description="Helical" evidence="1">
    <location>
        <begin position="111"/>
        <end position="130"/>
    </location>
</feature>
<name>A0A1H0XQB4_9BACI</name>
<organism evidence="2 3">
    <name type="scientific">Virgibacillus salinus</name>
    <dbReference type="NCBI Taxonomy" id="553311"/>
    <lineage>
        <taxon>Bacteria</taxon>
        <taxon>Bacillati</taxon>
        <taxon>Bacillota</taxon>
        <taxon>Bacilli</taxon>
        <taxon>Bacillales</taxon>
        <taxon>Bacillaceae</taxon>
        <taxon>Virgibacillus</taxon>
    </lineage>
</organism>